<protein>
    <submittedName>
        <fullName evidence="1">Uncharacterized protein</fullName>
    </submittedName>
</protein>
<name>A0ACC3CE35_PYRYE</name>
<accession>A0ACC3CE35</accession>
<evidence type="ECO:0000313" key="2">
    <source>
        <dbReference type="Proteomes" id="UP000798662"/>
    </source>
</evidence>
<reference evidence="1" key="1">
    <citation type="submission" date="2019-11" db="EMBL/GenBank/DDBJ databases">
        <title>Nori genome reveals adaptations in red seaweeds to the harsh intertidal environment.</title>
        <authorList>
            <person name="Wang D."/>
            <person name="Mao Y."/>
        </authorList>
    </citation>
    <scope>NUCLEOTIDE SEQUENCE</scope>
    <source>
        <tissue evidence="1">Gametophyte</tissue>
    </source>
</reference>
<comment type="caution">
    <text evidence="1">The sequence shown here is derived from an EMBL/GenBank/DDBJ whole genome shotgun (WGS) entry which is preliminary data.</text>
</comment>
<evidence type="ECO:0000313" key="1">
    <source>
        <dbReference type="EMBL" id="KAK1868256.1"/>
    </source>
</evidence>
<organism evidence="1 2">
    <name type="scientific">Pyropia yezoensis</name>
    <name type="common">Susabi-nori</name>
    <name type="synonym">Porphyra yezoensis</name>
    <dbReference type="NCBI Taxonomy" id="2788"/>
    <lineage>
        <taxon>Eukaryota</taxon>
        <taxon>Rhodophyta</taxon>
        <taxon>Bangiophyceae</taxon>
        <taxon>Bangiales</taxon>
        <taxon>Bangiaceae</taxon>
        <taxon>Pyropia</taxon>
    </lineage>
</organism>
<dbReference type="Proteomes" id="UP000798662">
    <property type="component" value="Chromosome 3"/>
</dbReference>
<keyword evidence="2" id="KW-1185">Reference proteome</keyword>
<gene>
    <name evidence="1" type="ORF">I4F81_010749</name>
</gene>
<sequence length="228" mass="23721">MPPPLPYDAVVVPGGGLTPSGDPHPWVAARLDAAAAVTPRPPHFLLLSRGTPHRPPPTHPRLGTPIDEAAASAAYLVATHGVDRRVLRLDGWSLDTIGNAYFCRVALAGPLRLARLLVITNAFHAPRCRALFEWVFGLPAIAGGPPPAVALDWQVVPDVGMEPAARAARARKEEAGLAAAVGGVMASVTDLAGLAAFVFGDHAAYAAAPAEAEASRTPCMDDEARGTY</sequence>
<dbReference type="EMBL" id="CM020620">
    <property type="protein sequence ID" value="KAK1868256.1"/>
    <property type="molecule type" value="Genomic_DNA"/>
</dbReference>
<proteinExistence type="predicted"/>